<protein>
    <recommendedName>
        <fullName evidence="5">LPXTG cell wall anchor domain-containing protein</fullName>
    </recommendedName>
</protein>
<feature type="compositionally biased region" description="Low complexity" evidence="1">
    <location>
        <begin position="96"/>
        <end position="111"/>
    </location>
</feature>
<feature type="compositionally biased region" description="Polar residues" evidence="1">
    <location>
        <begin position="62"/>
        <end position="84"/>
    </location>
</feature>
<evidence type="ECO:0000256" key="2">
    <source>
        <dbReference type="SAM" id="Phobius"/>
    </source>
</evidence>
<evidence type="ECO:0000256" key="1">
    <source>
        <dbReference type="SAM" id="MobiDB-lite"/>
    </source>
</evidence>
<proteinExistence type="predicted"/>
<dbReference type="Proteomes" id="UP000294843">
    <property type="component" value="Unassembled WGS sequence"/>
</dbReference>
<reference evidence="3 4" key="1">
    <citation type="submission" date="2019-01" db="EMBL/GenBank/DDBJ databases">
        <title>Draft genome sequences of the type strains of six Macrococcus species.</title>
        <authorList>
            <person name="Mazhar S."/>
            <person name="Altermann E."/>
            <person name="Hill C."/>
            <person name="Mcauliffe O."/>
        </authorList>
    </citation>
    <scope>NUCLEOTIDE SEQUENCE [LARGE SCALE GENOMIC DNA]</scope>
    <source>
        <strain evidence="3 4">ATCC 51825</strain>
    </source>
</reference>
<feature type="compositionally biased region" description="Polar residues" evidence="1">
    <location>
        <begin position="141"/>
        <end position="156"/>
    </location>
</feature>
<keyword evidence="2" id="KW-0472">Membrane</keyword>
<evidence type="ECO:0008006" key="5">
    <source>
        <dbReference type="Google" id="ProtNLM"/>
    </source>
</evidence>
<feature type="compositionally biased region" description="Basic and acidic residues" evidence="1">
    <location>
        <begin position="85"/>
        <end position="95"/>
    </location>
</feature>
<comment type="caution">
    <text evidence="3">The sequence shown here is derived from an EMBL/GenBank/DDBJ whole genome shotgun (WGS) entry which is preliminary data.</text>
</comment>
<keyword evidence="2" id="KW-1133">Transmembrane helix</keyword>
<evidence type="ECO:0000313" key="3">
    <source>
        <dbReference type="EMBL" id="TDM14027.1"/>
    </source>
</evidence>
<feature type="transmembrane region" description="Helical" evidence="2">
    <location>
        <begin position="232"/>
        <end position="251"/>
    </location>
</feature>
<gene>
    <name evidence="3" type="ORF">ERX55_07180</name>
</gene>
<dbReference type="AlphaFoldDB" id="A0A4R6BZJ2"/>
<keyword evidence="4" id="KW-1185">Reference proteome</keyword>
<feature type="compositionally biased region" description="Polar residues" evidence="1">
    <location>
        <begin position="123"/>
        <end position="133"/>
    </location>
</feature>
<name>A0A4R6BZJ2_9STAP</name>
<dbReference type="OrthoDB" id="2418056at2"/>
<organism evidence="3 4">
    <name type="scientific">Macrococcus bovicus</name>
    <dbReference type="NCBI Taxonomy" id="69968"/>
    <lineage>
        <taxon>Bacteria</taxon>
        <taxon>Bacillati</taxon>
        <taxon>Bacillota</taxon>
        <taxon>Bacilli</taxon>
        <taxon>Bacillales</taxon>
        <taxon>Staphylococcaceae</taxon>
        <taxon>Macrococcus</taxon>
    </lineage>
</organism>
<accession>A0A4R6BZJ2</accession>
<sequence length="253" mass="27913">MRKLLLTTTIMLTLTHVGPDNADAAEPIGENSADETKEIFSVEMPAQPVATEMPETEAQKTEVPSTEGPSTELPSTEMSKTEQPVTEKPRTERPIAEIATTETPRTEAPAPVTRVPLPERPSSETTVTEQPLTKQPPLTPAPSNSQNQSETPSATRNPELVDAVEPQTDIQPEADDEPARAVKVGRFHPESAEKFYRVLDKRINDILNQKLKPQEDKKPLHLLPETGEEKSYFAVILLMMSGISLLVFSRFKA</sequence>
<feature type="region of interest" description="Disordered" evidence="1">
    <location>
        <begin position="49"/>
        <end position="186"/>
    </location>
</feature>
<evidence type="ECO:0000313" key="4">
    <source>
        <dbReference type="Proteomes" id="UP000294843"/>
    </source>
</evidence>
<dbReference type="RefSeq" id="WP_133451888.1">
    <property type="nucleotide sequence ID" value="NZ_SCWF01000006.1"/>
</dbReference>
<dbReference type="EMBL" id="SCWF01000006">
    <property type="protein sequence ID" value="TDM14027.1"/>
    <property type="molecule type" value="Genomic_DNA"/>
</dbReference>
<keyword evidence="2" id="KW-0812">Transmembrane</keyword>